<comment type="similarity">
    <text evidence="1">Belongs to the TolB family.</text>
</comment>
<dbReference type="PANTHER" id="PTHR36842">
    <property type="entry name" value="PROTEIN TOLB HOMOLOG"/>
    <property type="match status" value="1"/>
</dbReference>
<dbReference type="EMBL" id="JAMXLR010000065">
    <property type="protein sequence ID" value="MCO6046114.1"/>
    <property type="molecule type" value="Genomic_DNA"/>
</dbReference>
<dbReference type="PANTHER" id="PTHR36842:SF1">
    <property type="entry name" value="PROTEIN TOLB"/>
    <property type="match status" value="1"/>
</dbReference>
<sequence>MTIAVSPTDDAILFNAVGTGRRDLYLLNLTDQKVSRIGDTPEYETAASFSPDGQWIVYAAGIPGDRADHLFAMRLDGSEKTQLTDVDANDTSPRFSPDGKSVVFARDKTYNWGGLAANWEPGGVICVVDADGTNLRQLTADEDIAFAPHFNVDGTQVVYSTSSGRMSIAVDGASPPQPLVGPPRAVPSPDQQLLAYTQGKYSGDTKIVLADAAAKSQRVLTPDCGGCYQPTFTHGGDRLYFLREEWPDGPTGVPKFSLWVTDLDGANARQVADRGLFDDPLGWKPQPAP</sequence>
<reference evidence="2" key="1">
    <citation type="submission" date="2022-06" db="EMBL/GenBank/DDBJ databases">
        <title>Aeoliella straminimaris, a novel planctomycete from sediments.</title>
        <authorList>
            <person name="Vitorino I.R."/>
            <person name="Lage O.M."/>
        </authorList>
    </citation>
    <scope>NUCLEOTIDE SEQUENCE</scope>
    <source>
        <strain evidence="2">ICT_H6.2</strain>
    </source>
</reference>
<proteinExistence type="inferred from homology"/>
<dbReference type="InterPro" id="IPR011659">
    <property type="entry name" value="WD40"/>
</dbReference>
<dbReference type="SUPFAM" id="SSF69304">
    <property type="entry name" value="Tricorn protease N-terminal domain"/>
    <property type="match status" value="1"/>
</dbReference>
<gene>
    <name evidence="2" type="ORF">NG895_19615</name>
</gene>
<evidence type="ECO:0008006" key="4">
    <source>
        <dbReference type="Google" id="ProtNLM"/>
    </source>
</evidence>
<evidence type="ECO:0000313" key="2">
    <source>
        <dbReference type="EMBL" id="MCO6046114.1"/>
    </source>
</evidence>
<evidence type="ECO:0000256" key="1">
    <source>
        <dbReference type="ARBA" id="ARBA00009820"/>
    </source>
</evidence>
<protein>
    <recommendedName>
        <fullName evidence="4">WD40 repeat protein</fullName>
    </recommendedName>
</protein>
<dbReference type="Pfam" id="PF07676">
    <property type="entry name" value="PD40"/>
    <property type="match status" value="2"/>
</dbReference>
<dbReference type="Gene3D" id="2.120.10.30">
    <property type="entry name" value="TolB, C-terminal domain"/>
    <property type="match status" value="2"/>
</dbReference>
<evidence type="ECO:0000313" key="3">
    <source>
        <dbReference type="Proteomes" id="UP001155241"/>
    </source>
</evidence>
<dbReference type="InterPro" id="IPR011042">
    <property type="entry name" value="6-blade_b-propeller_TolB-like"/>
</dbReference>
<comment type="caution">
    <text evidence="2">The sequence shown here is derived from an EMBL/GenBank/DDBJ whole genome shotgun (WGS) entry which is preliminary data.</text>
</comment>
<dbReference type="AlphaFoldDB" id="A0A9X2FGN5"/>
<organism evidence="2 3">
    <name type="scientific">Aeoliella straminimaris</name>
    <dbReference type="NCBI Taxonomy" id="2954799"/>
    <lineage>
        <taxon>Bacteria</taxon>
        <taxon>Pseudomonadati</taxon>
        <taxon>Planctomycetota</taxon>
        <taxon>Planctomycetia</taxon>
        <taxon>Pirellulales</taxon>
        <taxon>Lacipirellulaceae</taxon>
        <taxon>Aeoliella</taxon>
    </lineage>
</organism>
<accession>A0A9X2FGN5</accession>
<dbReference type="RefSeq" id="WP_252854224.1">
    <property type="nucleotide sequence ID" value="NZ_JAMXLR010000065.1"/>
</dbReference>
<keyword evidence="3" id="KW-1185">Reference proteome</keyword>
<name>A0A9X2FGN5_9BACT</name>
<dbReference type="Proteomes" id="UP001155241">
    <property type="component" value="Unassembled WGS sequence"/>
</dbReference>